<feature type="region of interest" description="Disordered" evidence="1">
    <location>
        <begin position="192"/>
        <end position="248"/>
    </location>
</feature>
<dbReference type="Proteomes" id="UP001160483">
    <property type="component" value="Unassembled WGS sequence"/>
</dbReference>
<reference evidence="2" key="1">
    <citation type="submission" date="2021-11" db="EMBL/GenBank/DDBJ databases">
        <authorList>
            <person name="Islam A."/>
            <person name="Islam S."/>
            <person name="Flora M.S."/>
            <person name="Rahman M."/>
            <person name="Ziaur R.M."/>
            <person name="Epstein J.H."/>
            <person name="Hassan M."/>
            <person name="Klassen M."/>
            <person name="Woodard K."/>
            <person name="Webb A."/>
            <person name="Webby R.J."/>
            <person name="El Zowalaty M.E."/>
        </authorList>
    </citation>
    <scope>NUCLEOTIDE SEQUENCE</scope>
    <source>
        <strain evidence="2">Pbs3</strain>
    </source>
</reference>
<feature type="region of interest" description="Disordered" evidence="1">
    <location>
        <begin position="94"/>
        <end position="147"/>
    </location>
</feature>
<feature type="compositionally biased region" description="Acidic residues" evidence="1">
    <location>
        <begin position="39"/>
        <end position="49"/>
    </location>
</feature>
<feature type="compositionally biased region" description="Low complexity" evidence="1">
    <location>
        <begin position="692"/>
        <end position="705"/>
    </location>
</feature>
<evidence type="ECO:0000313" key="3">
    <source>
        <dbReference type="Proteomes" id="UP001160483"/>
    </source>
</evidence>
<feature type="region of interest" description="Disordered" evidence="1">
    <location>
        <begin position="688"/>
        <end position="765"/>
    </location>
</feature>
<feature type="region of interest" description="Disordered" evidence="1">
    <location>
        <begin position="295"/>
        <end position="351"/>
    </location>
</feature>
<evidence type="ECO:0000313" key="2">
    <source>
        <dbReference type="EMBL" id="CAH0480141.1"/>
    </source>
</evidence>
<feature type="region of interest" description="Disordered" evidence="1">
    <location>
        <begin position="34"/>
        <end position="75"/>
    </location>
</feature>
<feature type="compositionally biased region" description="Low complexity" evidence="1">
    <location>
        <begin position="111"/>
        <end position="123"/>
    </location>
</feature>
<feature type="compositionally biased region" description="Basic residues" evidence="1">
    <location>
        <begin position="55"/>
        <end position="67"/>
    </location>
</feature>
<feature type="compositionally biased region" description="Low complexity" evidence="1">
    <location>
        <begin position="295"/>
        <end position="304"/>
    </location>
</feature>
<feature type="compositionally biased region" description="Low complexity" evidence="1">
    <location>
        <begin position="214"/>
        <end position="230"/>
    </location>
</feature>
<feature type="region of interest" description="Disordered" evidence="1">
    <location>
        <begin position="401"/>
        <end position="420"/>
    </location>
</feature>
<proteinExistence type="predicted"/>
<dbReference type="AlphaFoldDB" id="A0AAU9KZX9"/>
<name>A0AAU9KZX9_9STRA</name>
<gene>
    <name evidence="2" type="ORF">PBS003_LOCUS6767</name>
</gene>
<feature type="compositionally biased region" description="Low complexity" evidence="1">
    <location>
        <begin position="401"/>
        <end position="410"/>
    </location>
</feature>
<dbReference type="EMBL" id="CAKKTJ010000323">
    <property type="protein sequence ID" value="CAH0480141.1"/>
    <property type="molecule type" value="Genomic_DNA"/>
</dbReference>
<accession>A0AAU9KZX9</accession>
<evidence type="ECO:0000256" key="1">
    <source>
        <dbReference type="SAM" id="MobiDB-lite"/>
    </source>
</evidence>
<sequence length="816" mass="88583">MEETTEVTEVTTETIETTDVKPEETTEVIEVTEVITTETTEDTVDETDVTEGKKPKSKKHRKPKRKPTAGTTDKETTEVLELIIETTKTKVAAGKTSTSVDTETREEIEDSTATSATIASTSAPDATLIGSSRTEETDEDGSAGSTVKTEVFRLTGANGSIVTKTVRTTIRKVTTPCGLTKRMIEVQTTTETKTAAGKTNTSVETETREEIEDSTATSATIASTSASDATLIGSSRTEETDEDGSAGSTVKTEVFRLTGANGSIVTKTVRTTIRKVTTPCGLTKRMIEVQTTTETKTAAGKTNTSVETETREEIEDSTATSATIASTSASDATLIGSSRTEETDEDGSAGSTVKTEVFRLTGANGSIVTKTVRTTIRKVTTPCGLTKRMIEVQTTTETKTVAGKTNTSVETETREEEDETGVGMIRVASILGTDGSKRNSTVSSWEEKAAVTSAQRTSEGSAWWKMKRRRLVKTWLPEFVSYVQRRGRNLSKAMPRKEMLNFSRDFCDQNFVRFEDGFFNSGTYEEKRASWTIARSLSFHYPGVAVQQLGLGVGKFRRTLLLDEVCRTRNGPDGVPFMEMEFVLSVLQVVRKKCAYYEDVLILENGEVLFHGTGESLIIYFQELGFVCAPGVNVSDYLLNLTEEQQMHHQVTMIQGFNNQRQLRRSRMFAGMMKFADDMVLVTGAPGAGGLSRTSTPASSPARSSDTAKLSVAYSPSRRRLTHRFAQGSPAKSPLRSQTRPAPKSSDATKGMKITACSSPDSGKTAKLLASSSSATGGSIRTRKIVTEGDDTMITTEITSPHGTKRLSTIREPTTH</sequence>
<comment type="caution">
    <text evidence="2">The sequence shown here is derived from an EMBL/GenBank/DDBJ whole genome shotgun (WGS) entry which is preliminary data.</text>
</comment>
<feature type="compositionally biased region" description="Low complexity" evidence="1">
    <location>
        <begin position="317"/>
        <end position="333"/>
    </location>
</feature>
<protein>
    <submittedName>
        <fullName evidence="2">Uncharacterized protein</fullName>
    </submittedName>
</protein>
<feature type="compositionally biased region" description="Low complexity" evidence="1">
    <location>
        <begin position="192"/>
        <end position="201"/>
    </location>
</feature>
<organism evidence="2 3">
    <name type="scientific">Peronospora belbahrii</name>
    <dbReference type="NCBI Taxonomy" id="622444"/>
    <lineage>
        <taxon>Eukaryota</taxon>
        <taxon>Sar</taxon>
        <taxon>Stramenopiles</taxon>
        <taxon>Oomycota</taxon>
        <taxon>Peronosporomycetes</taxon>
        <taxon>Peronosporales</taxon>
        <taxon>Peronosporaceae</taxon>
        <taxon>Peronospora</taxon>
    </lineage>
</organism>